<dbReference type="Gene3D" id="3.30.40.150">
    <property type="entry name" value="TRAF-like zinc-finger, N-terminal subdomain"/>
    <property type="match status" value="2"/>
</dbReference>
<evidence type="ECO:0000256" key="4">
    <source>
        <dbReference type="ARBA" id="ARBA00022833"/>
    </source>
</evidence>
<keyword evidence="1" id="KW-0479">Metal-binding</keyword>
<dbReference type="InterPro" id="IPR031890">
    <property type="entry name" value="Fbxo30/Fbxo40"/>
</dbReference>
<dbReference type="Gene3D" id="1.20.1280.50">
    <property type="match status" value="1"/>
</dbReference>
<keyword evidence="4" id="KW-0862">Zinc</keyword>
<sequence>MEAILEGLGEIHLHCATCYSFTRCSQEDDACDNIPCRLSCSQVYHACKEEEHLRDLCPNARIHYWEYPEFEKGNIHSKHCSRCVLKDCPGDSISFCPIIGCSWGCEFKFHACKASEHSLICSFYVEPNDSDWIYRGMSLVIDRRNFRNNSSTNIKFKNMIASTTLFPIHNDVDLSKEKTGNGSIIPDPPPPPSTPDFWNPCRFDIRYDFVNNKRERHKGMYALRCHEELRRDQYFWHYKNVHKEIVSELNCWIESRCPLYGYGCNFAARRLYPDGDNKTLTLNRFTGAFTLSDRHFEDLDFDSMLGLNSLPAEILSFIFSFLDPSSLQNLSITCKYLREICQSFLSVHGCVSPQWERERTSNGVCWTISYFRWFYSNAFQPIKKWKIEHLGEVSKII</sequence>
<dbReference type="PANTHER" id="PTHR15933">
    <property type="entry name" value="PROTEIN CBG16327"/>
    <property type="match status" value="1"/>
</dbReference>
<dbReference type="GO" id="GO:0008270">
    <property type="term" value="F:zinc ion binding"/>
    <property type="evidence" value="ECO:0007669"/>
    <property type="project" value="UniProtKB-KW"/>
</dbReference>
<dbReference type="SMART" id="SM00256">
    <property type="entry name" value="FBOX"/>
    <property type="match status" value="1"/>
</dbReference>
<keyword evidence="2" id="KW-0863">Zinc-finger</keyword>
<organism evidence="5 6">
    <name type="scientific">Lepeophtheirus salmonis</name>
    <name type="common">Salmon louse</name>
    <name type="synonym">Caligus salmonis</name>
    <dbReference type="NCBI Taxonomy" id="72036"/>
    <lineage>
        <taxon>Eukaryota</taxon>
        <taxon>Metazoa</taxon>
        <taxon>Ecdysozoa</taxon>
        <taxon>Arthropoda</taxon>
        <taxon>Crustacea</taxon>
        <taxon>Multicrustacea</taxon>
        <taxon>Hexanauplia</taxon>
        <taxon>Copepoda</taxon>
        <taxon>Siphonostomatoida</taxon>
        <taxon>Caligidae</taxon>
        <taxon>Lepeophtheirus</taxon>
    </lineage>
</organism>
<dbReference type="GO" id="GO:0061630">
    <property type="term" value="F:ubiquitin protein ligase activity"/>
    <property type="evidence" value="ECO:0007669"/>
    <property type="project" value="InterPro"/>
</dbReference>
<gene>
    <name evidence="5" type="ORF">LSAA_4337</name>
</gene>
<accession>A0A7R8CIC1</accession>
<name>A0A7R8CIC1_LEPSM</name>
<dbReference type="PANTHER" id="PTHR15933:SF20">
    <property type="entry name" value="F-BOX DOMAIN-CONTAINING PROTEIN"/>
    <property type="match status" value="1"/>
</dbReference>
<evidence type="ECO:0000256" key="1">
    <source>
        <dbReference type="ARBA" id="ARBA00022723"/>
    </source>
</evidence>
<dbReference type="Proteomes" id="UP000675881">
    <property type="component" value="Chromosome 13"/>
</dbReference>
<dbReference type="Pfam" id="PF15966">
    <property type="entry name" value="F-box_4"/>
    <property type="match status" value="1"/>
</dbReference>
<dbReference type="InterPro" id="IPR001293">
    <property type="entry name" value="Znf_TRAF"/>
</dbReference>
<protein>
    <submittedName>
        <fullName evidence="5">(salmon louse) hypothetical protein</fullName>
    </submittedName>
</protein>
<dbReference type="InterPro" id="IPR036047">
    <property type="entry name" value="F-box-like_dom_sf"/>
</dbReference>
<evidence type="ECO:0000313" key="5">
    <source>
        <dbReference type="EMBL" id="CAF2831028.1"/>
    </source>
</evidence>
<dbReference type="Pfam" id="PF15965">
    <property type="entry name" value="zf-TRAF_2"/>
    <property type="match status" value="2"/>
</dbReference>
<reference evidence="5" key="1">
    <citation type="submission" date="2021-02" db="EMBL/GenBank/DDBJ databases">
        <authorList>
            <person name="Bekaert M."/>
        </authorList>
    </citation>
    <scope>NUCLEOTIDE SEQUENCE</scope>
    <source>
        <strain evidence="5">IoA-00</strain>
    </source>
</reference>
<keyword evidence="3" id="KW-0833">Ubl conjugation pathway</keyword>
<evidence type="ECO:0000313" key="6">
    <source>
        <dbReference type="Proteomes" id="UP000675881"/>
    </source>
</evidence>
<dbReference type="InterPro" id="IPR001810">
    <property type="entry name" value="F-box_dom"/>
</dbReference>
<proteinExistence type="predicted"/>
<dbReference type="PROSITE" id="PS50181">
    <property type="entry name" value="FBOX"/>
    <property type="match status" value="1"/>
</dbReference>
<evidence type="ECO:0000256" key="2">
    <source>
        <dbReference type="ARBA" id="ARBA00022771"/>
    </source>
</evidence>
<dbReference type="AlphaFoldDB" id="A0A7R8CIC1"/>
<evidence type="ECO:0000256" key="3">
    <source>
        <dbReference type="ARBA" id="ARBA00022786"/>
    </source>
</evidence>
<dbReference type="InterPro" id="IPR043013">
    <property type="entry name" value="Znf_TRAF_N"/>
</dbReference>
<dbReference type="OrthoDB" id="5918172at2759"/>
<dbReference type="EMBL" id="HG994592">
    <property type="protein sequence ID" value="CAF2831028.1"/>
    <property type="molecule type" value="Genomic_DNA"/>
</dbReference>
<keyword evidence="6" id="KW-1185">Reference proteome</keyword>
<dbReference type="SUPFAM" id="SSF81383">
    <property type="entry name" value="F-box domain"/>
    <property type="match status" value="1"/>
</dbReference>